<protein>
    <submittedName>
        <fullName evidence="4">Uncharacterized protein</fullName>
    </submittedName>
</protein>
<keyword evidence="5" id="KW-1185">Reference proteome</keyword>
<keyword evidence="2" id="KW-0472">Membrane</keyword>
<dbReference type="AlphaFoldDB" id="A0AAD6SNT5"/>
<keyword evidence="3" id="KW-0732">Signal</keyword>
<accession>A0AAD6SNT5</accession>
<feature type="chain" id="PRO_5042031869" evidence="3">
    <location>
        <begin position="21"/>
        <end position="351"/>
    </location>
</feature>
<evidence type="ECO:0000256" key="3">
    <source>
        <dbReference type="SAM" id="SignalP"/>
    </source>
</evidence>
<proteinExistence type="predicted"/>
<feature type="transmembrane region" description="Helical" evidence="2">
    <location>
        <begin position="67"/>
        <end position="93"/>
    </location>
</feature>
<reference evidence="4" key="1">
    <citation type="submission" date="2023-03" db="EMBL/GenBank/DDBJ databases">
        <title>Massive genome expansion in bonnet fungi (Mycena s.s.) driven by repeated elements and novel gene families across ecological guilds.</title>
        <authorList>
            <consortium name="Lawrence Berkeley National Laboratory"/>
            <person name="Harder C.B."/>
            <person name="Miyauchi S."/>
            <person name="Viragh M."/>
            <person name="Kuo A."/>
            <person name="Thoen E."/>
            <person name="Andreopoulos B."/>
            <person name="Lu D."/>
            <person name="Skrede I."/>
            <person name="Drula E."/>
            <person name="Henrissat B."/>
            <person name="Morin E."/>
            <person name="Kohler A."/>
            <person name="Barry K."/>
            <person name="LaButti K."/>
            <person name="Morin E."/>
            <person name="Salamov A."/>
            <person name="Lipzen A."/>
            <person name="Mereny Z."/>
            <person name="Hegedus B."/>
            <person name="Baldrian P."/>
            <person name="Stursova M."/>
            <person name="Weitz H."/>
            <person name="Taylor A."/>
            <person name="Grigoriev I.V."/>
            <person name="Nagy L.G."/>
            <person name="Martin F."/>
            <person name="Kauserud H."/>
        </authorList>
    </citation>
    <scope>NUCLEOTIDE SEQUENCE</scope>
    <source>
        <strain evidence="4">CBHHK200</strain>
    </source>
</reference>
<feature type="compositionally biased region" description="Low complexity" evidence="1">
    <location>
        <begin position="309"/>
        <end position="321"/>
    </location>
</feature>
<feature type="region of interest" description="Disordered" evidence="1">
    <location>
        <begin position="169"/>
        <end position="188"/>
    </location>
</feature>
<evidence type="ECO:0000256" key="2">
    <source>
        <dbReference type="SAM" id="Phobius"/>
    </source>
</evidence>
<evidence type="ECO:0000256" key="1">
    <source>
        <dbReference type="SAM" id="MobiDB-lite"/>
    </source>
</evidence>
<feature type="region of interest" description="Disordered" evidence="1">
    <location>
        <begin position="195"/>
        <end position="287"/>
    </location>
</feature>
<evidence type="ECO:0000313" key="4">
    <source>
        <dbReference type="EMBL" id="KAJ7031153.1"/>
    </source>
</evidence>
<keyword evidence="2" id="KW-1133">Transmembrane helix</keyword>
<sequence>MNPRSLSLALFPCLCETVAALSVHTDSLFSSPVRGVALDDGRQGKMGLDLQPSTILLKRTAQLDRSITISIIVGVVGGVAMVVALILGLVLVLRKRRERQKIRDLARSAAKSPLQFTSPDNPLPAPADTLVPASKEHPYAYQHVPLVSPPDPESRRFTNLQSAWFLDEEERRRSAQTMTSGVASVGEETVAIGTFGPKNEQSYSTNSKPPPPDPTSIPHRSESLLVHGRTKSSTQTLPSPLLQPIHESQPGTGQPSGFVSPRPRGSSLGGSRPHPIKPPPAAGRHLASVSEDIRPVSRFSVSPVARSFPSRLTLSPTSRSSPSRHTRLRGIGSLSSLVKSPTSDVDNATHV</sequence>
<gene>
    <name evidence="4" type="ORF">C8F04DRAFT_1111736</name>
</gene>
<dbReference type="EMBL" id="JARJCM010000084">
    <property type="protein sequence ID" value="KAJ7031153.1"/>
    <property type="molecule type" value="Genomic_DNA"/>
</dbReference>
<feature type="region of interest" description="Disordered" evidence="1">
    <location>
        <begin position="301"/>
        <end position="351"/>
    </location>
</feature>
<name>A0AAD6SNT5_9AGAR</name>
<feature type="compositionally biased region" description="Polar residues" evidence="1">
    <location>
        <begin position="333"/>
        <end position="351"/>
    </location>
</feature>
<feature type="compositionally biased region" description="Low complexity" evidence="1">
    <location>
        <begin position="260"/>
        <end position="273"/>
    </location>
</feature>
<organism evidence="4 5">
    <name type="scientific">Mycena alexandri</name>
    <dbReference type="NCBI Taxonomy" id="1745969"/>
    <lineage>
        <taxon>Eukaryota</taxon>
        <taxon>Fungi</taxon>
        <taxon>Dikarya</taxon>
        <taxon>Basidiomycota</taxon>
        <taxon>Agaricomycotina</taxon>
        <taxon>Agaricomycetes</taxon>
        <taxon>Agaricomycetidae</taxon>
        <taxon>Agaricales</taxon>
        <taxon>Marasmiineae</taxon>
        <taxon>Mycenaceae</taxon>
        <taxon>Mycena</taxon>
    </lineage>
</organism>
<comment type="caution">
    <text evidence="4">The sequence shown here is derived from an EMBL/GenBank/DDBJ whole genome shotgun (WGS) entry which is preliminary data.</text>
</comment>
<feature type="signal peptide" evidence="3">
    <location>
        <begin position="1"/>
        <end position="20"/>
    </location>
</feature>
<dbReference type="Proteomes" id="UP001218188">
    <property type="component" value="Unassembled WGS sequence"/>
</dbReference>
<keyword evidence="2" id="KW-0812">Transmembrane</keyword>
<evidence type="ECO:0000313" key="5">
    <source>
        <dbReference type="Proteomes" id="UP001218188"/>
    </source>
</evidence>